<dbReference type="Pfam" id="PF13480">
    <property type="entry name" value="Acetyltransf_6"/>
    <property type="match status" value="1"/>
</dbReference>
<dbReference type="RefSeq" id="WP_152769307.1">
    <property type="nucleotide sequence ID" value="NZ_VJZC01000003.1"/>
</dbReference>
<dbReference type="AlphaFoldDB" id="A0A5N8X9L6"/>
<dbReference type="OrthoDB" id="8109875at2"/>
<reference evidence="2 3" key="1">
    <citation type="submission" date="2019-07" db="EMBL/GenBank/DDBJ databases">
        <title>New species of Amycolatopsis and Streptomyces.</title>
        <authorList>
            <person name="Duangmal K."/>
            <person name="Teo W.F.A."/>
            <person name="Lipun K."/>
        </authorList>
    </citation>
    <scope>NUCLEOTIDE SEQUENCE [LARGE SCALE GENOMIC DNA]</scope>
    <source>
        <strain evidence="2 3">NBRC 106415</strain>
    </source>
</reference>
<keyword evidence="3" id="KW-1185">Reference proteome</keyword>
<dbReference type="Proteomes" id="UP000400924">
    <property type="component" value="Unassembled WGS sequence"/>
</dbReference>
<dbReference type="GO" id="GO:0016740">
    <property type="term" value="F:transferase activity"/>
    <property type="evidence" value="ECO:0007669"/>
    <property type="project" value="UniProtKB-KW"/>
</dbReference>
<keyword evidence="2" id="KW-0808">Transferase</keyword>
<name>A0A5N8X9L6_9ACTN</name>
<comment type="caution">
    <text evidence="2">The sequence shown here is derived from an EMBL/GenBank/DDBJ whole genome shotgun (WGS) entry which is preliminary data.</text>
</comment>
<organism evidence="2 3">
    <name type="scientific">Streptomyces spongiae</name>
    <dbReference type="NCBI Taxonomy" id="565072"/>
    <lineage>
        <taxon>Bacteria</taxon>
        <taxon>Bacillati</taxon>
        <taxon>Actinomycetota</taxon>
        <taxon>Actinomycetes</taxon>
        <taxon>Kitasatosporales</taxon>
        <taxon>Streptomycetaceae</taxon>
        <taxon>Streptomyces</taxon>
    </lineage>
</organism>
<dbReference type="InterPro" id="IPR050644">
    <property type="entry name" value="PG_Glycine_Bridge_Synth"/>
</dbReference>
<proteinExistence type="predicted"/>
<dbReference type="InterPro" id="IPR016181">
    <property type="entry name" value="Acyl_CoA_acyltransferase"/>
</dbReference>
<dbReference type="InterPro" id="IPR038740">
    <property type="entry name" value="BioF2-like_GNAT_dom"/>
</dbReference>
<gene>
    <name evidence="2" type="ORF">FNH08_01035</name>
</gene>
<dbReference type="SUPFAM" id="SSF55729">
    <property type="entry name" value="Acyl-CoA N-acyltransferases (Nat)"/>
    <property type="match status" value="1"/>
</dbReference>
<protein>
    <submittedName>
        <fullName evidence="2">GNAT family N-acetyltransferase</fullName>
    </submittedName>
</protein>
<dbReference type="PANTHER" id="PTHR36174">
    <property type="entry name" value="LIPID II:GLYCINE GLYCYLTRANSFERASE"/>
    <property type="match status" value="1"/>
</dbReference>
<sequence>MSLTRIDGLSDPRWVQLWSQDALQHAHYTSTGLGVGAHHYTRAYYLSEDHDVNQPRDSASEFLPRHAVVLGSSGPVAGVALTVELLDDRTRLSAYGRPVILVEDRSQPARVRKQAAELLYKHIEAVREEHGAERWHARDTLLDGMPSPLTEAMLRNGGVSRHHLVRMVDLEADDETLRLDLRKSYRYIIKKRPEGLELKVLSAADITRSDLEQFAKLEYASYRQNLVSNAVWDAILTSIQKGEGFLVTAFLDGEPVSMGYFTASARHVVYVAGVNDQDKAGVGLTHHVVWQAIQYARSVGCAHFELGELIHPGDHPGLNDKLRSISHFKDGFGNKSVCRLDVFSAPLEEDS</sequence>
<feature type="domain" description="BioF2-like acetyltransferase" evidence="1">
    <location>
        <begin position="185"/>
        <end position="307"/>
    </location>
</feature>
<accession>A0A5N8X9L6</accession>
<dbReference type="Gene3D" id="3.40.630.30">
    <property type="match status" value="1"/>
</dbReference>
<evidence type="ECO:0000313" key="2">
    <source>
        <dbReference type="EMBL" id="MPY55824.1"/>
    </source>
</evidence>
<dbReference type="PANTHER" id="PTHR36174:SF1">
    <property type="entry name" value="LIPID II:GLYCINE GLYCYLTRANSFERASE"/>
    <property type="match status" value="1"/>
</dbReference>
<dbReference type="EMBL" id="VJZC01000003">
    <property type="protein sequence ID" value="MPY55824.1"/>
    <property type="molecule type" value="Genomic_DNA"/>
</dbReference>
<evidence type="ECO:0000313" key="3">
    <source>
        <dbReference type="Proteomes" id="UP000400924"/>
    </source>
</evidence>
<evidence type="ECO:0000259" key="1">
    <source>
        <dbReference type="Pfam" id="PF13480"/>
    </source>
</evidence>